<comment type="similarity">
    <text evidence="1">Belongs to the TolB family.</text>
</comment>
<evidence type="ECO:0000256" key="1">
    <source>
        <dbReference type="ARBA" id="ARBA00009820"/>
    </source>
</evidence>
<keyword evidence="4" id="KW-1185">Reference proteome</keyword>
<feature type="signal peptide" evidence="2">
    <location>
        <begin position="1"/>
        <end position="32"/>
    </location>
</feature>
<accession>A0A930VA05</accession>
<name>A0A930VA05_9ACTN</name>
<evidence type="ECO:0000313" key="4">
    <source>
        <dbReference type="Proteomes" id="UP000640489"/>
    </source>
</evidence>
<dbReference type="EMBL" id="JADKPN010000002">
    <property type="protein sequence ID" value="MBF4762648.1"/>
    <property type="molecule type" value="Genomic_DNA"/>
</dbReference>
<dbReference type="SUPFAM" id="SSF82171">
    <property type="entry name" value="DPP6 N-terminal domain-like"/>
    <property type="match status" value="1"/>
</dbReference>
<evidence type="ECO:0000313" key="3">
    <source>
        <dbReference type="EMBL" id="MBF4762648.1"/>
    </source>
</evidence>
<dbReference type="InterPro" id="IPR011659">
    <property type="entry name" value="WD40"/>
</dbReference>
<dbReference type="PANTHER" id="PTHR36842:SF1">
    <property type="entry name" value="PROTEIN TOLB"/>
    <property type="match status" value="1"/>
</dbReference>
<dbReference type="Gene3D" id="2.120.10.30">
    <property type="entry name" value="TolB, C-terminal domain"/>
    <property type="match status" value="3"/>
</dbReference>
<dbReference type="Proteomes" id="UP000640489">
    <property type="component" value="Unassembled WGS sequence"/>
</dbReference>
<keyword evidence="2" id="KW-0732">Signal</keyword>
<sequence>MTSTRRTTRRLAIVGLVAAATLSTPMVAPALATPPGSNGRISFMRPDDNFHWQVWTANPDLTHQHQVTSGGFDNGWATWSPDGTRLAFESTRIAPEANGDLKEIYVMRPDGTQITQVTHIGGYSDEPSWAPDASLLAFASDGADYPHSAGIYLVRPDGTGMRRILALPTDDPRARWLEAPRISPDGRHVAYTYYRGGKDTPHKYAGEVSALYVADIDGGHPRRLTPWGTTTGDADWSPDGTQLTFETNGTHLGNFASVMVIGADGSGSHALTTDLFTGIGYFNGNGKQQPLFISSSYDPVWSPDGTTILFSHGSYDSTGGATGLQVIHPDGSGQEWVSDVRLEEHQVDWGTAPLE</sequence>
<dbReference type="Pfam" id="PF07676">
    <property type="entry name" value="PD40"/>
    <property type="match status" value="5"/>
</dbReference>
<dbReference type="AlphaFoldDB" id="A0A930VA05"/>
<organism evidence="3 4">
    <name type="scientific">Nocardioides islandensis</name>
    <dbReference type="NCBI Taxonomy" id="433663"/>
    <lineage>
        <taxon>Bacteria</taxon>
        <taxon>Bacillati</taxon>
        <taxon>Actinomycetota</taxon>
        <taxon>Actinomycetes</taxon>
        <taxon>Propionibacteriales</taxon>
        <taxon>Nocardioidaceae</taxon>
        <taxon>Nocardioides</taxon>
    </lineage>
</organism>
<dbReference type="InterPro" id="IPR011042">
    <property type="entry name" value="6-blade_b-propeller_TolB-like"/>
</dbReference>
<feature type="chain" id="PRO_5038978439" evidence="2">
    <location>
        <begin position="33"/>
        <end position="355"/>
    </location>
</feature>
<proteinExistence type="inferred from homology"/>
<gene>
    <name evidence="3" type="ORF">ISU07_05875</name>
</gene>
<dbReference type="PANTHER" id="PTHR36842">
    <property type="entry name" value="PROTEIN TOLB HOMOLOG"/>
    <property type="match status" value="1"/>
</dbReference>
<dbReference type="RefSeq" id="WP_194705857.1">
    <property type="nucleotide sequence ID" value="NZ_JADKPN010000002.1"/>
</dbReference>
<evidence type="ECO:0000256" key="2">
    <source>
        <dbReference type="SAM" id="SignalP"/>
    </source>
</evidence>
<reference evidence="3" key="1">
    <citation type="submission" date="2020-11" db="EMBL/GenBank/DDBJ databases">
        <title>Nocardioides sp. nov., isolated from Soil of Cynanchum wilfordii Hemsley rhizosphere.</title>
        <authorList>
            <person name="Lee J.-S."/>
            <person name="Suh M.K."/>
            <person name="Kim J.-S."/>
        </authorList>
    </citation>
    <scope>NUCLEOTIDE SEQUENCE</scope>
    <source>
        <strain evidence="3">KCTC 19275</strain>
    </source>
</reference>
<comment type="caution">
    <text evidence="3">The sequence shown here is derived from an EMBL/GenBank/DDBJ whole genome shotgun (WGS) entry which is preliminary data.</text>
</comment>
<protein>
    <submittedName>
        <fullName evidence="3">PD40 domain-containing protein</fullName>
    </submittedName>
</protein>